<dbReference type="InterPro" id="IPR003779">
    <property type="entry name" value="CMD-like"/>
</dbReference>
<keyword evidence="3" id="KW-1185">Reference proteome</keyword>
<dbReference type="NCBIfam" id="TIGR00778">
    <property type="entry name" value="ahpD_dom"/>
    <property type="match status" value="1"/>
</dbReference>
<dbReference type="Pfam" id="PF02627">
    <property type="entry name" value="CMD"/>
    <property type="match status" value="1"/>
</dbReference>
<feature type="domain" description="Carboxymuconolactone decarboxylase-like" evidence="1">
    <location>
        <begin position="51"/>
        <end position="93"/>
    </location>
</feature>
<dbReference type="SUPFAM" id="SSF69118">
    <property type="entry name" value="AhpD-like"/>
    <property type="match status" value="1"/>
</dbReference>
<sequence>MPRVSALGRDDLPEEQRPLWDKMLAYGPFAGQAGVMANRLPIFEHNWKLLTQLSDEAVLDKRYLELAIITVSLVNKCDFCIDQHAPKLAVAGLVLEGVETLEDLKAYPPLTEIDRLVIDYAIAVSSDWHRIRDQVIEDLRAHFSEAQIVELTWRIALCGAFNRFNDVLQVSV</sequence>
<dbReference type="Gene3D" id="1.20.1290.10">
    <property type="entry name" value="AhpD-like"/>
    <property type="match status" value="1"/>
</dbReference>
<evidence type="ECO:0000313" key="3">
    <source>
        <dbReference type="Proteomes" id="UP000630142"/>
    </source>
</evidence>
<proteinExistence type="predicted"/>
<dbReference type="AlphaFoldDB" id="A0A8J3DTI9"/>
<dbReference type="PANTHER" id="PTHR34846">
    <property type="entry name" value="4-CARBOXYMUCONOLACTONE DECARBOXYLASE FAMILY PROTEIN (AFU_ORTHOLOGUE AFUA_6G11590)"/>
    <property type="match status" value="1"/>
</dbReference>
<evidence type="ECO:0000259" key="1">
    <source>
        <dbReference type="Pfam" id="PF02627"/>
    </source>
</evidence>
<gene>
    <name evidence="2" type="ORF">GCM10016234_40990</name>
</gene>
<dbReference type="InterPro" id="IPR029032">
    <property type="entry name" value="AhpD-like"/>
</dbReference>
<dbReference type="EMBL" id="BMZQ01000008">
    <property type="protein sequence ID" value="GHD24658.1"/>
    <property type="molecule type" value="Genomic_DNA"/>
</dbReference>
<dbReference type="Proteomes" id="UP000630142">
    <property type="component" value="Unassembled WGS sequence"/>
</dbReference>
<comment type="caution">
    <text evidence="2">The sequence shown here is derived from an EMBL/GenBank/DDBJ whole genome shotgun (WGS) entry which is preliminary data.</text>
</comment>
<reference evidence="2" key="2">
    <citation type="submission" date="2020-09" db="EMBL/GenBank/DDBJ databases">
        <authorList>
            <person name="Sun Q."/>
            <person name="Kim S."/>
        </authorList>
    </citation>
    <scope>NUCLEOTIDE SEQUENCE</scope>
    <source>
        <strain evidence="2">KCTC 42249</strain>
    </source>
</reference>
<dbReference type="InterPro" id="IPR004675">
    <property type="entry name" value="AhpD_core"/>
</dbReference>
<evidence type="ECO:0000313" key="2">
    <source>
        <dbReference type="EMBL" id="GHD24658.1"/>
    </source>
</evidence>
<dbReference type="PANTHER" id="PTHR34846:SF10">
    <property type="entry name" value="CYTOPLASMIC PROTEIN"/>
    <property type="match status" value="1"/>
</dbReference>
<protein>
    <recommendedName>
        <fullName evidence="1">Carboxymuconolactone decarboxylase-like domain-containing protein</fullName>
    </recommendedName>
</protein>
<accession>A0A8J3DTI9</accession>
<dbReference type="RefSeq" id="WP_189507691.1">
    <property type="nucleotide sequence ID" value="NZ_BMZQ01000008.1"/>
</dbReference>
<name>A0A8J3DTI9_9HYPH</name>
<organism evidence="2 3">
    <name type="scientific">Tianweitania populi</name>
    <dbReference type="NCBI Taxonomy" id="1607949"/>
    <lineage>
        <taxon>Bacteria</taxon>
        <taxon>Pseudomonadati</taxon>
        <taxon>Pseudomonadota</taxon>
        <taxon>Alphaproteobacteria</taxon>
        <taxon>Hyphomicrobiales</taxon>
        <taxon>Phyllobacteriaceae</taxon>
        <taxon>Tianweitania</taxon>
    </lineage>
</organism>
<reference evidence="2" key="1">
    <citation type="journal article" date="2014" name="Int. J. Syst. Evol. Microbiol.">
        <title>Complete genome sequence of Corynebacterium casei LMG S-19264T (=DSM 44701T), isolated from a smear-ripened cheese.</title>
        <authorList>
            <consortium name="US DOE Joint Genome Institute (JGI-PGF)"/>
            <person name="Walter F."/>
            <person name="Albersmeier A."/>
            <person name="Kalinowski J."/>
            <person name="Ruckert C."/>
        </authorList>
    </citation>
    <scope>NUCLEOTIDE SEQUENCE</scope>
    <source>
        <strain evidence="2">KCTC 42249</strain>
    </source>
</reference>
<dbReference type="GO" id="GO:0051920">
    <property type="term" value="F:peroxiredoxin activity"/>
    <property type="evidence" value="ECO:0007669"/>
    <property type="project" value="InterPro"/>
</dbReference>